<evidence type="ECO:0000313" key="3">
    <source>
        <dbReference type="Proteomes" id="UP001190926"/>
    </source>
</evidence>
<comment type="caution">
    <text evidence="2">The sequence shown here is derived from an EMBL/GenBank/DDBJ whole genome shotgun (WGS) entry which is preliminary data.</text>
</comment>
<organism evidence="2 3">
    <name type="scientific">Perilla frutescens var. hirtella</name>
    <name type="common">Perilla citriodora</name>
    <name type="synonym">Perilla setoyensis</name>
    <dbReference type="NCBI Taxonomy" id="608512"/>
    <lineage>
        <taxon>Eukaryota</taxon>
        <taxon>Viridiplantae</taxon>
        <taxon>Streptophyta</taxon>
        <taxon>Embryophyta</taxon>
        <taxon>Tracheophyta</taxon>
        <taxon>Spermatophyta</taxon>
        <taxon>Magnoliopsida</taxon>
        <taxon>eudicotyledons</taxon>
        <taxon>Gunneridae</taxon>
        <taxon>Pentapetalae</taxon>
        <taxon>asterids</taxon>
        <taxon>lamiids</taxon>
        <taxon>Lamiales</taxon>
        <taxon>Lamiaceae</taxon>
        <taxon>Nepetoideae</taxon>
        <taxon>Elsholtzieae</taxon>
        <taxon>Perilla</taxon>
    </lineage>
</organism>
<dbReference type="EMBL" id="SDAM02000268">
    <property type="protein sequence ID" value="KAH6824970.1"/>
    <property type="molecule type" value="Genomic_DNA"/>
</dbReference>
<keyword evidence="3" id="KW-1185">Reference proteome</keyword>
<dbReference type="Proteomes" id="UP001190926">
    <property type="component" value="Unassembled WGS sequence"/>
</dbReference>
<evidence type="ECO:0000313" key="2">
    <source>
        <dbReference type="EMBL" id="KAH6824970.1"/>
    </source>
</evidence>
<accession>A0AAD4J1E5</accession>
<dbReference type="AlphaFoldDB" id="A0AAD4J1E5"/>
<gene>
    <name evidence="2" type="ORF">C2S53_017918</name>
</gene>
<protein>
    <submittedName>
        <fullName evidence="2">Uncharacterized protein</fullName>
    </submittedName>
</protein>
<reference evidence="2 3" key="1">
    <citation type="journal article" date="2021" name="Nat. Commun.">
        <title>Incipient diploidization of the medicinal plant Perilla within 10,000 years.</title>
        <authorList>
            <person name="Zhang Y."/>
            <person name="Shen Q."/>
            <person name="Leng L."/>
            <person name="Zhang D."/>
            <person name="Chen S."/>
            <person name="Shi Y."/>
            <person name="Ning Z."/>
            <person name="Chen S."/>
        </authorList>
    </citation>
    <scope>NUCLEOTIDE SEQUENCE [LARGE SCALE GENOMIC DNA]</scope>
    <source>
        <strain evidence="3">cv. PC099</strain>
    </source>
</reference>
<feature type="compositionally biased region" description="Polar residues" evidence="1">
    <location>
        <begin position="186"/>
        <end position="196"/>
    </location>
</feature>
<proteinExistence type="predicted"/>
<sequence length="196" mass="22618">MVPHAINQNDTFYVAPWTRHREGLVLSLLQVEKRKHKWVPGEHNANKKCLSKVRAIMKKYHDVDIPLEAYLAKVREWNTRYSAFNWLLSQTNVQYHERLNYVNTSRARWTDLLLDNEFVQHYMNEGEVNWEMLRDLFRVVINLASDSTSFHVPMPENSSDNSSDDGGGNHRCEPPSYYASAAPDTGGSQTGESSYA</sequence>
<feature type="region of interest" description="Disordered" evidence="1">
    <location>
        <begin position="151"/>
        <end position="196"/>
    </location>
</feature>
<name>A0AAD4J1E5_PERFH</name>
<evidence type="ECO:0000256" key="1">
    <source>
        <dbReference type="SAM" id="MobiDB-lite"/>
    </source>
</evidence>